<protein>
    <submittedName>
        <fullName evidence="1">Uncharacterized protein</fullName>
    </submittedName>
</protein>
<sequence length="582" mass="68975">MLKKKTSKWEINEDTKGLLFFAQRLDEALFDYTAEKYKASVLYTANSCFEVLETIQQIKEDIWPIKTLETVYEEFKQIFKHDDTAKSLIGDIASYYLINIEEKKLDNLKANLELFYFKIRPVNYLTRVKEQLIEEIEGNKRSIVIEQLTLRLISVLTHIGYSQDYIYYETNQFFFRDREIKHTDSLKEFLDIFKLKVHKYDVYFKASKLFIKIKDACKGFNAEIVTEKVLSSNNYKKLKIGTHDCLIKVSNIKVFDHHIAKTYAHKTLAKIGDLFTFFHHKQRLDWGEFVVVYNHDSKEEMFLNNNSSPMHKGVDYYPKKAAERLDSMLRKLDLHKESFFRFNRSVDFHGTSIDNNYPENQLLQNWIALETLIVDNKDDSKINQLISSLIPILNFEYIKDIFVALVTDIERLRRKEVLDIINEVDIGTELHEKLAALVTIKRFLPLAQKLFEACDDFPLLNYRIFWLNKLLSDSNKVEKFIKNHTQRVEWHIRRIYRARNLIVHTGKVPNSIERLVESSHSYFDTFVNIIMNLSIDRKQIRTIDHGIREIKIRNKMHLDSLRALSGEECNDENYLTILWGQK</sequence>
<organism evidence="1">
    <name type="scientific">bioreactor metagenome</name>
    <dbReference type="NCBI Taxonomy" id="1076179"/>
    <lineage>
        <taxon>unclassified sequences</taxon>
        <taxon>metagenomes</taxon>
        <taxon>ecological metagenomes</taxon>
    </lineage>
</organism>
<gene>
    <name evidence="1" type="ORF">SDC9_51055</name>
</gene>
<name>A0A644WLL9_9ZZZZ</name>
<proteinExistence type="predicted"/>
<dbReference type="EMBL" id="VSSQ01001070">
    <property type="protein sequence ID" value="MPM04775.1"/>
    <property type="molecule type" value="Genomic_DNA"/>
</dbReference>
<dbReference type="AlphaFoldDB" id="A0A644WLL9"/>
<evidence type="ECO:0000313" key="1">
    <source>
        <dbReference type="EMBL" id="MPM04775.1"/>
    </source>
</evidence>
<comment type="caution">
    <text evidence="1">The sequence shown here is derived from an EMBL/GenBank/DDBJ whole genome shotgun (WGS) entry which is preliminary data.</text>
</comment>
<accession>A0A644WLL9</accession>
<reference evidence="1" key="1">
    <citation type="submission" date="2019-08" db="EMBL/GenBank/DDBJ databases">
        <authorList>
            <person name="Kucharzyk K."/>
            <person name="Murdoch R.W."/>
            <person name="Higgins S."/>
            <person name="Loffler F."/>
        </authorList>
    </citation>
    <scope>NUCLEOTIDE SEQUENCE</scope>
</reference>